<feature type="domain" description="Cupin type-2" evidence="1">
    <location>
        <begin position="165"/>
        <end position="223"/>
    </location>
</feature>
<dbReference type="Pfam" id="PF07883">
    <property type="entry name" value="Cupin_2"/>
    <property type="match status" value="1"/>
</dbReference>
<evidence type="ECO:0000313" key="3">
    <source>
        <dbReference type="EMBL" id="KNZ70628.1"/>
    </source>
</evidence>
<organism evidence="3 4">
    <name type="scientific">Thermincola ferriacetica</name>
    <dbReference type="NCBI Taxonomy" id="281456"/>
    <lineage>
        <taxon>Bacteria</taxon>
        <taxon>Bacillati</taxon>
        <taxon>Bacillota</taxon>
        <taxon>Clostridia</taxon>
        <taxon>Eubacteriales</taxon>
        <taxon>Thermincolaceae</taxon>
        <taxon>Thermincola</taxon>
    </lineage>
</organism>
<protein>
    <submittedName>
        <fullName evidence="3">Cupin</fullName>
    </submittedName>
</protein>
<dbReference type="InterPro" id="IPR013096">
    <property type="entry name" value="Cupin_2"/>
</dbReference>
<dbReference type="GO" id="GO:0004523">
    <property type="term" value="F:RNA-DNA hybrid ribonuclease activity"/>
    <property type="evidence" value="ECO:0007669"/>
    <property type="project" value="InterPro"/>
</dbReference>
<dbReference type="RefSeq" id="WP_013121138.1">
    <property type="nucleotide sequence ID" value="NZ_LGTE01000003.1"/>
</dbReference>
<dbReference type="PANTHER" id="PTHR47723:SF19">
    <property type="entry name" value="POLYNUCLEOTIDYL TRANSFERASE, RIBONUCLEASE H-LIKE SUPERFAMILY PROTEIN"/>
    <property type="match status" value="1"/>
</dbReference>
<keyword evidence="4" id="KW-1185">Reference proteome</keyword>
<dbReference type="InterPro" id="IPR014710">
    <property type="entry name" value="RmlC-like_jellyroll"/>
</dbReference>
<dbReference type="Proteomes" id="UP000037175">
    <property type="component" value="Unassembled WGS sequence"/>
</dbReference>
<dbReference type="SUPFAM" id="SSF51182">
    <property type="entry name" value="RmlC-like cupins"/>
    <property type="match status" value="1"/>
</dbReference>
<dbReference type="AlphaFoldDB" id="A0A0L6W5I0"/>
<dbReference type="SUPFAM" id="SSF53098">
    <property type="entry name" value="Ribonuclease H-like"/>
    <property type="match status" value="1"/>
</dbReference>
<evidence type="ECO:0000313" key="4">
    <source>
        <dbReference type="Proteomes" id="UP000037175"/>
    </source>
</evidence>
<proteinExistence type="predicted"/>
<dbReference type="InterPro" id="IPR002156">
    <property type="entry name" value="RNaseH_domain"/>
</dbReference>
<dbReference type="InterPro" id="IPR012337">
    <property type="entry name" value="RNaseH-like_sf"/>
</dbReference>
<dbReference type="InterPro" id="IPR011051">
    <property type="entry name" value="RmlC_Cupin_sf"/>
</dbReference>
<name>A0A0L6W5I0_9FIRM</name>
<dbReference type="InterPro" id="IPR036397">
    <property type="entry name" value="RNaseH_sf"/>
</dbReference>
<dbReference type="EMBL" id="LGTE01000003">
    <property type="protein sequence ID" value="KNZ70628.1"/>
    <property type="molecule type" value="Genomic_DNA"/>
</dbReference>
<comment type="caution">
    <text evidence="3">The sequence shown here is derived from an EMBL/GenBank/DDBJ whole genome shotgun (WGS) entry which is preliminary data.</text>
</comment>
<accession>A0A0L6W5I0</accession>
<dbReference type="PANTHER" id="PTHR47723">
    <property type="entry name" value="OS05G0353850 PROTEIN"/>
    <property type="match status" value="1"/>
</dbReference>
<dbReference type="Gene3D" id="3.30.420.10">
    <property type="entry name" value="Ribonuclease H-like superfamily/Ribonuclease H"/>
    <property type="match status" value="1"/>
</dbReference>
<sequence>MADLTIYLCGTVSRKTNTAGIGMVACTDKTTTLMEKGEYVGQTSLNEAGYLALNKALERAVNWNFGSVDIYTDNELMFKQLKGVFDVRDKKLKMLHERACSLLEENPLVNLYLIDRETNKQAYELAKAAANLEENIHTVSVEPDRESPLTWKVIAFTPKLMLVEFNYPKGLILPLHKHLHEQTSYLVKGKLKYAIAGRDIILTKGTGLAITGQVEHQVEALADSREIVSYYPMRFDLLPKKEDNNNANSGAQVQTTLFG</sequence>
<dbReference type="Pfam" id="PF13456">
    <property type="entry name" value="RVT_3"/>
    <property type="match status" value="1"/>
</dbReference>
<dbReference type="InterPro" id="IPR053151">
    <property type="entry name" value="RNase_H-like"/>
</dbReference>
<feature type="domain" description="RNase H type-1" evidence="2">
    <location>
        <begin position="10"/>
        <end position="129"/>
    </location>
</feature>
<dbReference type="Gene3D" id="2.60.120.10">
    <property type="entry name" value="Jelly Rolls"/>
    <property type="match status" value="1"/>
</dbReference>
<reference evidence="4" key="1">
    <citation type="submission" date="2015-07" db="EMBL/GenBank/DDBJ databases">
        <title>Complete Genome of Thermincola ferriacetica strain Z-0001T.</title>
        <authorList>
            <person name="Lusk B."/>
            <person name="Badalamenti J.P."/>
            <person name="Parameswaran P."/>
            <person name="Bond D.R."/>
            <person name="Torres C.I."/>
        </authorList>
    </citation>
    <scope>NUCLEOTIDE SEQUENCE [LARGE SCALE GENOMIC DNA]</scope>
    <source>
        <strain evidence="4">Z-0001</strain>
    </source>
</reference>
<evidence type="ECO:0000259" key="1">
    <source>
        <dbReference type="Pfam" id="PF07883"/>
    </source>
</evidence>
<evidence type="ECO:0000259" key="2">
    <source>
        <dbReference type="Pfam" id="PF13456"/>
    </source>
</evidence>
<gene>
    <name evidence="3" type="ORF">Tfer_0814</name>
</gene>
<dbReference type="GO" id="GO:0003676">
    <property type="term" value="F:nucleic acid binding"/>
    <property type="evidence" value="ECO:0007669"/>
    <property type="project" value="InterPro"/>
</dbReference>